<dbReference type="RefSeq" id="XP_013755430.1">
    <property type="nucleotide sequence ID" value="XM_013899976.1"/>
</dbReference>
<name>A0A0L0DJK1_THETB</name>
<organism evidence="4 5">
    <name type="scientific">Thecamonas trahens ATCC 50062</name>
    <dbReference type="NCBI Taxonomy" id="461836"/>
    <lineage>
        <taxon>Eukaryota</taxon>
        <taxon>Apusozoa</taxon>
        <taxon>Apusomonadida</taxon>
        <taxon>Apusomonadidae</taxon>
        <taxon>Thecamonas</taxon>
    </lineage>
</organism>
<dbReference type="SUPFAM" id="SSF103506">
    <property type="entry name" value="Mitochondrial carrier"/>
    <property type="match status" value="1"/>
</dbReference>
<evidence type="ECO:0000256" key="3">
    <source>
        <dbReference type="ARBA" id="ARBA00023136"/>
    </source>
</evidence>
<keyword evidence="3" id="KW-0472">Membrane</keyword>
<reference evidence="4 5" key="1">
    <citation type="submission" date="2010-05" db="EMBL/GenBank/DDBJ databases">
        <title>The Genome Sequence of Thecamonas trahens ATCC 50062.</title>
        <authorList>
            <consortium name="The Broad Institute Genome Sequencing Platform"/>
            <person name="Russ C."/>
            <person name="Cuomo C."/>
            <person name="Shea T."/>
            <person name="Young S.K."/>
            <person name="Zeng Q."/>
            <person name="Koehrsen M."/>
            <person name="Haas B."/>
            <person name="Borodovsky M."/>
            <person name="Guigo R."/>
            <person name="Alvarado L."/>
            <person name="Berlin A."/>
            <person name="Bochicchio J."/>
            <person name="Borenstein D."/>
            <person name="Chapman S."/>
            <person name="Chen Z."/>
            <person name="Freedman E."/>
            <person name="Gellesch M."/>
            <person name="Goldberg J."/>
            <person name="Griggs A."/>
            <person name="Gujja S."/>
            <person name="Heilman E."/>
            <person name="Heiman D."/>
            <person name="Hepburn T."/>
            <person name="Howarth C."/>
            <person name="Jen D."/>
            <person name="Larson L."/>
            <person name="Mehta T."/>
            <person name="Park D."/>
            <person name="Pearson M."/>
            <person name="Roberts A."/>
            <person name="Saif S."/>
            <person name="Shenoy N."/>
            <person name="Sisk P."/>
            <person name="Stolte C."/>
            <person name="Sykes S."/>
            <person name="Thomson T."/>
            <person name="Walk T."/>
            <person name="White J."/>
            <person name="Yandava C."/>
            <person name="Burger G."/>
            <person name="Gray M.W."/>
            <person name="Holland P.W.H."/>
            <person name="King N."/>
            <person name="Lang F.B.F."/>
            <person name="Roger A.J."/>
            <person name="Ruiz-Trillo I."/>
            <person name="Lander E."/>
            <person name="Nusbaum C."/>
        </authorList>
    </citation>
    <scope>NUCLEOTIDE SEQUENCE [LARGE SCALE GENOMIC DNA]</scope>
    <source>
        <strain evidence="4 5">ATCC 50062</strain>
    </source>
</reference>
<keyword evidence="5" id="KW-1185">Reference proteome</keyword>
<dbReference type="Proteomes" id="UP000054408">
    <property type="component" value="Unassembled WGS sequence"/>
</dbReference>
<evidence type="ECO:0000313" key="4">
    <source>
        <dbReference type="EMBL" id="KNC52385.1"/>
    </source>
</evidence>
<dbReference type="InterPro" id="IPR023395">
    <property type="entry name" value="MCP_dom_sf"/>
</dbReference>
<dbReference type="GO" id="GO:0016020">
    <property type="term" value="C:membrane"/>
    <property type="evidence" value="ECO:0007669"/>
    <property type="project" value="UniProtKB-SubCell"/>
</dbReference>
<comment type="subcellular location">
    <subcellularLocation>
        <location evidence="1">Membrane</location>
        <topology evidence="1">Multi-pass membrane protein</topology>
    </subcellularLocation>
</comment>
<proteinExistence type="predicted"/>
<evidence type="ECO:0000313" key="5">
    <source>
        <dbReference type="Proteomes" id="UP000054408"/>
    </source>
</evidence>
<accession>A0A0L0DJK1</accession>
<dbReference type="InterPro" id="IPR018108">
    <property type="entry name" value="MCP_transmembrane"/>
</dbReference>
<gene>
    <name evidence="4" type="ORF">AMSG_08357</name>
</gene>
<sequence length="352" mass="38368">MLSGLLASVSLVGLGLGALRVVAPAVALFVVRRARVVLRARGPGVAYMDLPLDHPLVQARLEGDGAAADDGGAVSYGVLLAPRAGAIAVLDELRATGVYKGVWATMFISLVSRGLHTLLDQPVYTALVAQRGEKTVSSMGELVRGLRTWPPRLRLPAVFPLNDPYYITEHVLTILLAPLRTITLRYMSDVPSAHGGTAKPKYASWWDAAKTAMVSDRLDDLVFDLVHHVFLRYFVLNFRSPWLNTHVLLSYVVSGIISSLACHPLDTIRIVLARDGEQAPEYKGQPSGSARYSAFCGIADAWRDRMTEYGPAGLFHGYELIATARALHIVLSTLTGAVCARLERRLLMWGWS</sequence>
<dbReference type="GeneID" id="25567069"/>
<dbReference type="EMBL" id="GL349472">
    <property type="protein sequence ID" value="KNC52385.1"/>
    <property type="molecule type" value="Genomic_DNA"/>
</dbReference>
<dbReference type="Pfam" id="PF00153">
    <property type="entry name" value="Mito_carr"/>
    <property type="match status" value="1"/>
</dbReference>
<dbReference type="AlphaFoldDB" id="A0A0L0DJK1"/>
<evidence type="ECO:0000256" key="2">
    <source>
        <dbReference type="ARBA" id="ARBA00022692"/>
    </source>
</evidence>
<protein>
    <submittedName>
        <fullName evidence="4">Uncharacterized protein</fullName>
    </submittedName>
</protein>
<evidence type="ECO:0000256" key="1">
    <source>
        <dbReference type="ARBA" id="ARBA00004141"/>
    </source>
</evidence>
<dbReference type="Gene3D" id="1.50.40.10">
    <property type="entry name" value="Mitochondrial carrier domain"/>
    <property type="match status" value="1"/>
</dbReference>
<keyword evidence="2" id="KW-0812">Transmembrane</keyword>